<comment type="similarity">
    <text evidence="1 5">Belongs to the BolA/IbaG family.</text>
</comment>
<dbReference type="InterPro" id="IPR050961">
    <property type="entry name" value="BolA/IbaG_stress_morph_reg"/>
</dbReference>
<dbReference type="Pfam" id="PF01722">
    <property type="entry name" value="BolA"/>
    <property type="match status" value="1"/>
</dbReference>
<dbReference type="InterPro" id="IPR036065">
    <property type="entry name" value="BolA-like_sf"/>
</dbReference>
<dbReference type="SUPFAM" id="SSF82657">
    <property type="entry name" value="BolA-like"/>
    <property type="match status" value="1"/>
</dbReference>
<reference evidence="7" key="1">
    <citation type="journal article" date="2022" name="bioRxiv">
        <title>Sequencing and chromosome-scale assembly of the giantPleurodeles waltlgenome.</title>
        <authorList>
            <person name="Brown T."/>
            <person name="Elewa A."/>
            <person name="Iarovenko S."/>
            <person name="Subramanian E."/>
            <person name="Araus A.J."/>
            <person name="Petzold A."/>
            <person name="Susuki M."/>
            <person name="Suzuki K.-i.T."/>
            <person name="Hayashi T."/>
            <person name="Toyoda A."/>
            <person name="Oliveira C."/>
            <person name="Osipova E."/>
            <person name="Leigh N.D."/>
            <person name="Simon A."/>
            <person name="Yun M.H."/>
        </authorList>
    </citation>
    <scope>NUCLEOTIDE SEQUENCE</scope>
    <source>
        <strain evidence="7">20211129_DDA</strain>
        <tissue evidence="7">Liver</tissue>
    </source>
</reference>
<evidence type="ECO:0000256" key="6">
    <source>
        <dbReference type="SAM" id="MobiDB-lite"/>
    </source>
</evidence>
<dbReference type="FunFam" id="3.30.300.90:FF:000001">
    <property type="entry name" value="Transcriptional regulator BolA"/>
    <property type="match status" value="1"/>
</dbReference>
<organism evidence="7 8">
    <name type="scientific">Pleurodeles waltl</name>
    <name type="common">Iberian ribbed newt</name>
    <dbReference type="NCBI Taxonomy" id="8319"/>
    <lineage>
        <taxon>Eukaryota</taxon>
        <taxon>Metazoa</taxon>
        <taxon>Chordata</taxon>
        <taxon>Craniata</taxon>
        <taxon>Vertebrata</taxon>
        <taxon>Euteleostomi</taxon>
        <taxon>Amphibia</taxon>
        <taxon>Batrachia</taxon>
        <taxon>Caudata</taxon>
        <taxon>Salamandroidea</taxon>
        <taxon>Salamandridae</taxon>
        <taxon>Pleurodelinae</taxon>
        <taxon>Pleurodeles</taxon>
    </lineage>
</organism>
<evidence type="ECO:0000256" key="1">
    <source>
        <dbReference type="ARBA" id="ARBA00005578"/>
    </source>
</evidence>
<feature type="compositionally biased region" description="Polar residues" evidence="6">
    <location>
        <begin position="183"/>
        <end position="192"/>
    </location>
</feature>
<feature type="compositionally biased region" description="Polar residues" evidence="6">
    <location>
        <begin position="158"/>
        <end position="170"/>
    </location>
</feature>
<dbReference type="AlphaFoldDB" id="A0AAV7KQH4"/>
<name>A0AAV7KQH4_PLEWA</name>
<feature type="region of interest" description="Disordered" evidence="6">
    <location>
        <begin position="158"/>
        <end position="192"/>
    </location>
</feature>
<keyword evidence="8" id="KW-1185">Reference proteome</keyword>
<evidence type="ECO:0000256" key="2">
    <source>
        <dbReference type="ARBA" id="ARBA00053549"/>
    </source>
</evidence>
<dbReference type="GO" id="GO:0005739">
    <property type="term" value="C:mitochondrion"/>
    <property type="evidence" value="ECO:0007669"/>
    <property type="project" value="TreeGrafter"/>
</dbReference>
<proteinExistence type="inferred from homology"/>
<gene>
    <name evidence="7" type="ORF">NDU88_001061</name>
</gene>
<dbReference type="Proteomes" id="UP001066276">
    <property type="component" value="Chromosome 12"/>
</dbReference>
<evidence type="ECO:0000256" key="4">
    <source>
        <dbReference type="ARBA" id="ARBA00068230"/>
    </source>
</evidence>
<evidence type="ECO:0000313" key="8">
    <source>
        <dbReference type="Proteomes" id="UP001066276"/>
    </source>
</evidence>
<dbReference type="InterPro" id="IPR002634">
    <property type="entry name" value="BolA"/>
</dbReference>
<evidence type="ECO:0000256" key="3">
    <source>
        <dbReference type="ARBA" id="ARBA00064144"/>
    </source>
</evidence>
<evidence type="ECO:0000256" key="5">
    <source>
        <dbReference type="RuleBase" id="RU003860"/>
    </source>
</evidence>
<dbReference type="Gene3D" id="3.30.300.90">
    <property type="entry name" value="BolA-like"/>
    <property type="match status" value="1"/>
</dbReference>
<comment type="subunit">
    <text evidence="3">Interacts with GLRX5.</text>
</comment>
<accession>A0AAV7KQH4</accession>
<dbReference type="PANTHER" id="PTHR46229:SF2">
    <property type="entry name" value="BOLA-LIKE PROTEIN 1"/>
    <property type="match status" value="1"/>
</dbReference>
<evidence type="ECO:0000313" key="7">
    <source>
        <dbReference type="EMBL" id="KAJ1080872.1"/>
    </source>
</evidence>
<comment type="caution">
    <text evidence="7">The sequence shown here is derived from an EMBL/GenBank/DDBJ whole genome shotgun (WGS) entry which is preliminary data.</text>
</comment>
<dbReference type="PANTHER" id="PTHR46229">
    <property type="entry name" value="BOLA TRANSCRIPTION REGULATOR"/>
    <property type="match status" value="1"/>
</dbReference>
<sequence length="192" mass="21379">MACWILAPFQDGELWFIGEWGLREGADSGGTVSDAELRPPGENRFVLMIAFRLLQTSRTLFQPILRLGGSATFPSMERPVETSIRTKLASELEPVHLEVHNESHMHSVPLGSETHFKVVLVCKRFEGMTLLQRHRLVNDTLKEELAGPVHALSIQAKTPQQWVENPSISKSPACMGGSKHDPQMSNKLTNQA</sequence>
<dbReference type="EMBL" id="JANPWB010000016">
    <property type="protein sequence ID" value="KAJ1080872.1"/>
    <property type="molecule type" value="Genomic_DNA"/>
</dbReference>
<protein>
    <recommendedName>
        <fullName evidence="4">BolA-like protein 1</fullName>
    </recommendedName>
</protein>
<comment type="function">
    <text evidence="2">Acts as a mitochondrial iron-sulfur (Fe-S) cluster assembly factor that facilitates (Fe-S) cluster insertion into a subset of mitochondrial proteins. Probably acts together with the monothiol glutaredoxin GLRX5. May protect cells against oxidative stress.</text>
</comment>
<dbReference type="GO" id="GO:1990229">
    <property type="term" value="C:iron-sulfur cluster assembly complex"/>
    <property type="evidence" value="ECO:0007669"/>
    <property type="project" value="UniProtKB-ARBA"/>
</dbReference>